<dbReference type="Pfam" id="PF13579">
    <property type="entry name" value="Glyco_trans_4_4"/>
    <property type="match status" value="1"/>
</dbReference>
<protein>
    <recommendedName>
        <fullName evidence="3">Glycosyltransferase subfamily 4-like N-terminal domain-containing protein</fullName>
    </recommendedName>
</protein>
<dbReference type="EMBL" id="JABFYL010000049">
    <property type="protein sequence ID" value="NVN53455.1"/>
    <property type="molecule type" value="Genomic_DNA"/>
</dbReference>
<feature type="domain" description="Glycosyltransferase subfamily 4-like N-terminal" evidence="3">
    <location>
        <begin position="19"/>
        <end position="168"/>
    </location>
</feature>
<evidence type="ECO:0000313" key="4">
    <source>
        <dbReference type="EMBL" id="NVN53455.1"/>
    </source>
</evidence>
<dbReference type="CDD" id="cd03808">
    <property type="entry name" value="GT4_CapM-like"/>
    <property type="match status" value="1"/>
</dbReference>
<evidence type="ECO:0000259" key="3">
    <source>
        <dbReference type="Pfam" id="PF13579"/>
    </source>
</evidence>
<dbReference type="InterPro" id="IPR050194">
    <property type="entry name" value="Glycosyltransferase_grp1"/>
</dbReference>
<dbReference type="GO" id="GO:0008610">
    <property type="term" value="P:lipid biosynthetic process"/>
    <property type="evidence" value="ECO:0007669"/>
    <property type="project" value="UniProtKB-ARBA"/>
</dbReference>
<keyword evidence="5" id="KW-1185">Reference proteome</keyword>
<dbReference type="InterPro" id="IPR028098">
    <property type="entry name" value="Glyco_trans_4-like_N"/>
</dbReference>
<comment type="caution">
    <text evidence="4">The sequence shown here is derived from an EMBL/GenBank/DDBJ whole genome shotgun (WGS) entry which is preliminary data.</text>
</comment>
<dbReference type="PANTHER" id="PTHR45947:SF3">
    <property type="entry name" value="SULFOQUINOVOSYL TRANSFERASE SQD2"/>
    <property type="match status" value="1"/>
</dbReference>
<keyword evidence="1" id="KW-0328">Glycosyltransferase</keyword>
<dbReference type="SUPFAM" id="SSF53756">
    <property type="entry name" value="UDP-Glycosyltransferase/glycogen phosphorylase"/>
    <property type="match status" value="1"/>
</dbReference>
<dbReference type="Pfam" id="PF13692">
    <property type="entry name" value="Glyco_trans_1_4"/>
    <property type="match status" value="1"/>
</dbReference>
<evidence type="ECO:0000313" key="5">
    <source>
        <dbReference type="Proteomes" id="UP000570517"/>
    </source>
</evidence>
<dbReference type="GO" id="GO:0016758">
    <property type="term" value="F:hexosyltransferase activity"/>
    <property type="evidence" value="ECO:0007669"/>
    <property type="project" value="TreeGrafter"/>
</dbReference>
<gene>
    <name evidence="4" type="ORF">HLY00_3803</name>
</gene>
<dbReference type="GO" id="GO:1901137">
    <property type="term" value="P:carbohydrate derivative biosynthetic process"/>
    <property type="evidence" value="ECO:0007669"/>
    <property type="project" value="UniProtKB-ARBA"/>
</dbReference>
<accession>A0A850Q0D2</accession>
<keyword evidence="2" id="KW-0808">Transferase</keyword>
<evidence type="ECO:0000256" key="2">
    <source>
        <dbReference type="ARBA" id="ARBA00022679"/>
    </source>
</evidence>
<dbReference type="Gene3D" id="3.40.50.2000">
    <property type="entry name" value="Glycogen Phosphorylase B"/>
    <property type="match status" value="2"/>
</dbReference>
<dbReference type="GO" id="GO:1903509">
    <property type="term" value="P:liposaccharide metabolic process"/>
    <property type="evidence" value="ECO:0007669"/>
    <property type="project" value="UniProtKB-ARBA"/>
</dbReference>
<name>A0A850Q0D2_9MYCO</name>
<evidence type="ECO:0000256" key="1">
    <source>
        <dbReference type="ARBA" id="ARBA00022676"/>
    </source>
</evidence>
<dbReference type="Proteomes" id="UP000570517">
    <property type="component" value="Unassembled WGS sequence"/>
</dbReference>
<organism evidence="4 5">
    <name type="scientific">Mycolicibacterium hippocampi</name>
    <dbReference type="NCBI Taxonomy" id="659824"/>
    <lineage>
        <taxon>Bacteria</taxon>
        <taxon>Bacillati</taxon>
        <taxon>Actinomycetota</taxon>
        <taxon>Actinomycetes</taxon>
        <taxon>Mycobacteriales</taxon>
        <taxon>Mycobacteriaceae</taxon>
        <taxon>Mycolicibacterium</taxon>
    </lineage>
</organism>
<dbReference type="PANTHER" id="PTHR45947">
    <property type="entry name" value="SULFOQUINOVOSYL TRANSFERASE SQD2"/>
    <property type="match status" value="1"/>
</dbReference>
<reference evidence="4 5" key="1">
    <citation type="submission" date="2020-05" db="EMBL/GenBank/DDBJ databases">
        <title>Draft genome sequence of Mycobacterium hippocampi DL, isolated from European seabass, Dicentrarchus labrax, reared in fish farms.</title>
        <authorList>
            <person name="Stathopoulou P."/>
            <person name="Asimakis E."/>
            <person name="Tzokas K."/>
            <person name="Batargias C."/>
            <person name="Tsiamis G."/>
        </authorList>
    </citation>
    <scope>NUCLEOTIDE SEQUENCE [LARGE SCALE GENOMIC DNA]</scope>
    <source>
        <strain evidence="4 5">DL</strain>
    </source>
</reference>
<sequence length="387" mass="42872">MVRLVHVTTVPDSLAFFHGQVGYLKARGVDVWALSSPGEMLDQFATDEDIPVHGLAMARRITPLRDLATTARLWRWLREVRPDIVNAHTPKAGLLGMLGAWLARVPVRVYHLHGLPLMTATGLKRQLLRWTERVSCLLADQVLCVSASLRSVALAEGLCQPDKIKVLHHGSIKGVDAETVFNPAFLVGSVRAATRTRYGIPLEAEVIGFVGRVVRDKGLVQLVESWQTLSAERRQLHLLVVGPLEPQDPLPPEAEELLRTDSRIHLTGMQTDTPPLYAAMDVVVLPTYREGFGEVAIEAAAMELPVVASSVAGCVDAVQDGVTGTLVPPRDSAVLTEAIRGYLLDPDLRRRHGVAGRERVLREFRPEDIWDALYTEYTRLLRLHEYI</sequence>
<proteinExistence type="predicted"/>
<dbReference type="AlphaFoldDB" id="A0A850Q0D2"/>
<dbReference type="RefSeq" id="WP_178361666.1">
    <property type="nucleotide sequence ID" value="NZ_JABFYL010000049.1"/>
</dbReference>